<feature type="repeat" description="ANK" evidence="3">
    <location>
        <begin position="1092"/>
        <end position="1114"/>
    </location>
</feature>
<feature type="chain" id="PRO_5015152704" evidence="6">
    <location>
        <begin position="22"/>
        <end position="1291"/>
    </location>
</feature>
<evidence type="ECO:0000256" key="4">
    <source>
        <dbReference type="SAM" id="MobiDB-lite"/>
    </source>
</evidence>
<dbReference type="Proteomes" id="UP000094444">
    <property type="component" value="Unassembled WGS sequence"/>
</dbReference>
<reference evidence="7" key="1">
    <citation type="submission" date="2017-09" db="EMBL/GenBank/DDBJ databases">
        <title>Polyketide synthases of a Diaporthe helianthi virulent isolate.</title>
        <authorList>
            <person name="Baroncelli R."/>
        </authorList>
    </citation>
    <scope>NUCLEOTIDE SEQUENCE [LARGE SCALE GENOMIC DNA]</scope>
    <source>
        <strain evidence="7">7/96</strain>
    </source>
</reference>
<dbReference type="Gene3D" id="1.25.40.20">
    <property type="entry name" value="Ankyrin repeat-containing domain"/>
    <property type="match status" value="3"/>
</dbReference>
<protein>
    <submittedName>
        <fullName evidence="7">Uncharacterized protein</fullName>
    </submittedName>
</protein>
<feature type="transmembrane region" description="Helical" evidence="5">
    <location>
        <begin position="160"/>
        <end position="182"/>
    </location>
</feature>
<dbReference type="STRING" id="158607.A0A2P5HTD7"/>
<feature type="repeat" description="ANK" evidence="3">
    <location>
        <begin position="1228"/>
        <end position="1260"/>
    </location>
</feature>
<dbReference type="PROSITE" id="PS50297">
    <property type="entry name" value="ANK_REP_REGION"/>
    <property type="match status" value="5"/>
</dbReference>
<keyword evidence="5" id="KW-0472">Membrane</keyword>
<evidence type="ECO:0000256" key="6">
    <source>
        <dbReference type="SAM" id="SignalP"/>
    </source>
</evidence>
<feature type="region of interest" description="Disordered" evidence="4">
    <location>
        <begin position="982"/>
        <end position="1004"/>
    </location>
</feature>
<dbReference type="OrthoDB" id="7464126at2759"/>
<dbReference type="InParanoid" id="A0A2P5HTD7"/>
<keyword evidence="1" id="KW-0677">Repeat</keyword>
<keyword evidence="2 3" id="KW-0040">ANK repeat</keyword>
<dbReference type="PROSITE" id="PS50088">
    <property type="entry name" value="ANK_REPEAT"/>
    <property type="match status" value="7"/>
</dbReference>
<sequence length="1291" mass="143078">MAAVGSFQFLLVVSLAARATADDGDDFSNNLFSDLTPLLSLFGERVTMQFMSQSMGWADNFMLAMAPLGIITIIVSAIRVGGPTLLKNIIGRGRENLAIAEAEIMSSTSHEDGPSERDEEKANGATLPVTSVTIVCNDTSPSPNISLNSHNNFGRLEIRFGAVIGSVLQLGVLVYGGFATYYPSLQFYKNDSPVADYAFPCTAIGTIILVVGMLLCAHVVDFSTKETRYTPAKEQETRLVWLQQTKTVNDQHFTSHAVWAPKHRQFVTVSSRETANKILTLKTVAGTSISFCGYVIQFIGLRGMHWSASITQLGAVLVMTGLRAFVRRGLAHQPAAQILESDFELDWFALNFQSEQLNNDTWPRPSKTTEKWIIQSPSGHSQGLEDHTDSDSGTPWDSSGTSRDSSGVTSVSGSQRIMKLRRDLGFASNWPGTASQEAVSVARAVEITMDALLISESSDTSQSSKRIETSERIQILTWSMEVHDGESVKFRLQRQLPDGKWKAFADEIDAALSLWLFSVHQTEHEEASRQQGGKLSLSKGSRDDDAWLRAKGSPAEPSLRLLGLHTPGLHRDLWWWMQNGTARVMVMDLKNDEGFDTGVKEHRILGHCTKPLKIQFLPPETKGGHAQQGRWLGKPTGTFSHSGEEGSEGQSSRNDAAPTHYKGQAYGSSLLTTTSYAPLKLVYAQEIFSAFMWSLAKIMKEPIQGVTHFRPDETSSDNSWHDITLDNDSISRLALDVESTGLGGLQDVYTLVLPPLSEYNRLLTAESIFEFTKQNAKRHELLGNWDETCDAYLWLFRTANTYPAGSSIVTKATALLLEHLRQITLAVESMEPFDENTNHMLGLQLSLENELQSADSNTLQALVMLYEAQRRPWKRGQDLYPCQDQDTPLFPRMRPHLSTYNFTGLHIAILMEFGKLNAELEQVKRETAHGRDIHDWTPLHYAAANTLGWHVKKLLDKHAYVNARDMLEWTPLHYVCLNQRDEKEDDNAETRTEASDDSTGSASDIPRWVDTVRVLLYRGADINAQGRDGVTPLHCATMNGHRNMVLKLVQAGAVVDVPDILGRTPLFLAAQRGHMLMVMDLWDSAMMKRDKNGRTASHYAASSGNAEIVNWLVDQDSGNVKVEDRRGRTPLHYAALNGRTHILKPLIQGGAKVNARDEDYQTPLLLAAVRGHVDVVEKLKHLSAPTDVVNASGDNMRTALHFAAMNGHNDVVKWLLRNGAERNVGDNANVTALHLAVASSHKSVVESLLSFGARYDIQDFGDQTAFQLAQEIGKEEIIDCFRRKGATITNT</sequence>
<dbReference type="InterPro" id="IPR036770">
    <property type="entry name" value="Ankyrin_rpt-contain_sf"/>
</dbReference>
<proteinExistence type="predicted"/>
<gene>
    <name evidence="7" type="ORF">DHEL01_v208097</name>
</gene>
<dbReference type="PRINTS" id="PR01415">
    <property type="entry name" value="ANKYRIN"/>
</dbReference>
<evidence type="ECO:0000313" key="8">
    <source>
        <dbReference type="Proteomes" id="UP000094444"/>
    </source>
</evidence>
<dbReference type="PANTHER" id="PTHR24198:SF165">
    <property type="entry name" value="ANKYRIN REPEAT-CONTAINING PROTEIN-RELATED"/>
    <property type="match status" value="1"/>
</dbReference>
<feature type="transmembrane region" description="Helical" evidence="5">
    <location>
        <begin position="61"/>
        <end position="82"/>
    </location>
</feature>
<keyword evidence="8" id="KW-1185">Reference proteome</keyword>
<feature type="repeat" description="ANK" evidence="3">
    <location>
        <begin position="1195"/>
        <end position="1227"/>
    </location>
</feature>
<dbReference type="Pfam" id="PF12796">
    <property type="entry name" value="Ank_2"/>
    <property type="match status" value="3"/>
</dbReference>
<feature type="repeat" description="ANK" evidence="3">
    <location>
        <begin position="1159"/>
        <end position="1191"/>
    </location>
</feature>
<dbReference type="SMART" id="SM00248">
    <property type="entry name" value="ANK"/>
    <property type="match status" value="11"/>
</dbReference>
<evidence type="ECO:0000256" key="3">
    <source>
        <dbReference type="PROSITE-ProRule" id="PRU00023"/>
    </source>
</evidence>
<dbReference type="PANTHER" id="PTHR24198">
    <property type="entry name" value="ANKYRIN REPEAT AND PROTEIN KINASE DOMAIN-CONTAINING PROTEIN"/>
    <property type="match status" value="1"/>
</dbReference>
<dbReference type="SUPFAM" id="SSF48403">
    <property type="entry name" value="Ankyrin repeat"/>
    <property type="match status" value="1"/>
</dbReference>
<name>A0A2P5HTD7_DIAHE</name>
<feature type="transmembrane region" description="Helical" evidence="5">
    <location>
        <begin position="279"/>
        <end position="300"/>
    </location>
</feature>
<keyword evidence="6" id="KW-0732">Signal</keyword>
<feature type="transmembrane region" description="Helical" evidence="5">
    <location>
        <begin position="197"/>
        <end position="220"/>
    </location>
</feature>
<feature type="repeat" description="ANK" evidence="3">
    <location>
        <begin position="934"/>
        <end position="966"/>
    </location>
</feature>
<evidence type="ECO:0000256" key="5">
    <source>
        <dbReference type="SAM" id="Phobius"/>
    </source>
</evidence>
<feature type="compositionally biased region" description="Polar residues" evidence="4">
    <location>
        <begin position="391"/>
        <end position="414"/>
    </location>
</feature>
<dbReference type="InterPro" id="IPR002110">
    <property type="entry name" value="Ankyrin_rpt"/>
</dbReference>
<evidence type="ECO:0000256" key="1">
    <source>
        <dbReference type="ARBA" id="ARBA00022737"/>
    </source>
</evidence>
<feature type="region of interest" description="Disordered" evidence="4">
    <location>
        <begin position="376"/>
        <end position="414"/>
    </location>
</feature>
<evidence type="ECO:0000256" key="2">
    <source>
        <dbReference type="ARBA" id="ARBA00023043"/>
    </source>
</evidence>
<feature type="repeat" description="ANK" evidence="3">
    <location>
        <begin position="1028"/>
        <end position="1060"/>
    </location>
</feature>
<feature type="repeat" description="ANK" evidence="3">
    <location>
        <begin position="1126"/>
        <end position="1158"/>
    </location>
</feature>
<feature type="signal peptide" evidence="6">
    <location>
        <begin position="1"/>
        <end position="21"/>
    </location>
</feature>
<dbReference type="EMBL" id="MAVT02000784">
    <property type="protein sequence ID" value="POS73511.1"/>
    <property type="molecule type" value="Genomic_DNA"/>
</dbReference>
<feature type="region of interest" description="Disordered" evidence="4">
    <location>
        <begin position="620"/>
        <end position="659"/>
    </location>
</feature>
<organism evidence="7 8">
    <name type="scientific">Diaporthe helianthi</name>
    <dbReference type="NCBI Taxonomy" id="158607"/>
    <lineage>
        <taxon>Eukaryota</taxon>
        <taxon>Fungi</taxon>
        <taxon>Dikarya</taxon>
        <taxon>Ascomycota</taxon>
        <taxon>Pezizomycotina</taxon>
        <taxon>Sordariomycetes</taxon>
        <taxon>Sordariomycetidae</taxon>
        <taxon>Diaporthales</taxon>
        <taxon>Diaporthaceae</taxon>
        <taxon>Diaporthe</taxon>
    </lineage>
</organism>
<evidence type="ECO:0000313" key="7">
    <source>
        <dbReference type="EMBL" id="POS73511.1"/>
    </source>
</evidence>
<comment type="caution">
    <text evidence="7">The sequence shown here is derived from an EMBL/GenBank/DDBJ whole genome shotgun (WGS) entry which is preliminary data.</text>
</comment>
<keyword evidence="5" id="KW-1133">Transmembrane helix</keyword>
<accession>A0A2P5HTD7</accession>
<keyword evidence="5" id="KW-0812">Transmembrane</keyword>